<comment type="caution">
    <text evidence="1">The sequence shown here is derived from an EMBL/GenBank/DDBJ whole genome shotgun (WGS) entry which is preliminary data.</text>
</comment>
<dbReference type="AlphaFoldDB" id="A0AAW0DLQ9"/>
<proteinExistence type="predicted"/>
<evidence type="ECO:0000313" key="2">
    <source>
        <dbReference type="Proteomes" id="UP001362999"/>
    </source>
</evidence>
<organism evidence="1 2">
    <name type="scientific">Favolaschia claudopus</name>
    <dbReference type="NCBI Taxonomy" id="2862362"/>
    <lineage>
        <taxon>Eukaryota</taxon>
        <taxon>Fungi</taxon>
        <taxon>Dikarya</taxon>
        <taxon>Basidiomycota</taxon>
        <taxon>Agaricomycotina</taxon>
        <taxon>Agaricomycetes</taxon>
        <taxon>Agaricomycetidae</taxon>
        <taxon>Agaricales</taxon>
        <taxon>Marasmiineae</taxon>
        <taxon>Mycenaceae</taxon>
        <taxon>Favolaschia</taxon>
    </lineage>
</organism>
<dbReference type="SUPFAM" id="SSF52047">
    <property type="entry name" value="RNI-like"/>
    <property type="match status" value="1"/>
</dbReference>
<dbReference type="EMBL" id="JAWWNJ010000007">
    <property type="protein sequence ID" value="KAK7051915.1"/>
    <property type="molecule type" value="Genomic_DNA"/>
</dbReference>
<gene>
    <name evidence="1" type="ORF">R3P38DRAFT_2684573</name>
</gene>
<dbReference type="Gene3D" id="3.80.10.10">
    <property type="entry name" value="Ribonuclease Inhibitor"/>
    <property type="match status" value="1"/>
</dbReference>
<evidence type="ECO:0008006" key="3">
    <source>
        <dbReference type="Google" id="ProtNLM"/>
    </source>
</evidence>
<reference evidence="1 2" key="1">
    <citation type="journal article" date="2024" name="J Genomics">
        <title>Draft genome sequencing and assembly of Favolaschia claudopus CIRM-BRFM 2984 isolated from oak limbs.</title>
        <authorList>
            <person name="Navarro D."/>
            <person name="Drula E."/>
            <person name="Chaduli D."/>
            <person name="Cazenave R."/>
            <person name="Ahrendt S."/>
            <person name="Wang J."/>
            <person name="Lipzen A."/>
            <person name="Daum C."/>
            <person name="Barry K."/>
            <person name="Grigoriev I.V."/>
            <person name="Favel A."/>
            <person name="Rosso M.N."/>
            <person name="Martin F."/>
        </authorList>
    </citation>
    <scope>NUCLEOTIDE SEQUENCE [LARGE SCALE GENOMIC DNA]</scope>
    <source>
        <strain evidence="1 2">CIRM-BRFM 2984</strain>
    </source>
</reference>
<dbReference type="Proteomes" id="UP001362999">
    <property type="component" value="Unassembled WGS sequence"/>
</dbReference>
<keyword evidence="2" id="KW-1185">Reference proteome</keyword>
<evidence type="ECO:0000313" key="1">
    <source>
        <dbReference type="EMBL" id="KAK7051915.1"/>
    </source>
</evidence>
<protein>
    <recommendedName>
        <fullName evidence="3">F-box domain-containing protein</fullName>
    </recommendedName>
</protein>
<sequence length="530" mass="59768">MELFKLDTPGIHERLRNNDVPSDTEKQSIRDSIETARTRLDALQNQGLLLDPEAQALSSYIAEYSSLLAPIRRLPVDLLRTIFLDPDIHEKKRDISRKSILTEYKPNRLGAVSHHWRCVTLETATMWSAIAVFLHRPSRYSVDALRIALQRSQNALLTLSFRPVSGSKTWSAIDTEMMHEVLQHAERWAVVDLSLQTVLLPHLSPAEGRLTNLHTLTLHDDPTFRFVETPALAIIPKLRTLSIMHLSHLKMLPALPLSQLTRLSLNSNNDNPDLYYHLFSQAQNIHHLSVRLFNLHPVIPPRPPVVSPHLQKMTLYGPGSDGAHEMDVLARVTAPALRHFQAINLNYWDTPIMQAFVERSAFSLRTLVLYLVPTRVGELLDILRLLPTVETLFLEDLIPNAITNAAMEVLTPPTEILLPALSKFVLSGAYLFGEDRLLTMLESRITAANQTAALDVVAISLPHLILSAASLQRLNTIRVLTTSFRLSYINQGHRITMVEHGPHMGWIDELRLEVKEVETSTQQIALMSAV</sequence>
<name>A0AAW0DLQ9_9AGAR</name>
<accession>A0AAW0DLQ9</accession>
<dbReference type="InterPro" id="IPR032675">
    <property type="entry name" value="LRR_dom_sf"/>
</dbReference>